<dbReference type="InterPro" id="IPR001466">
    <property type="entry name" value="Beta-lactam-related"/>
</dbReference>
<evidence type="ECO:0000313" key="5">
    <source>
        <dbReference type="Proteomes" id="UP000554837"/>
    </source>
</evidence>
<organism evidence="4 5">
    <name type="scientific">Inhella inkyongensis</name>
    <dbReference type="NCBI Taxonomy" id="392593"/>
    <lineage>
        <taxon>Bacteria</taxon>
        <taxon>Pseudomonadati</taxon>
        <taxon>Pseudomonadota</taxon>
        <taxon>Betaproteobacteria</taxon>
        <taxon>Burkholderiales</taxon>
        <taxon>Sphaerotilaceae</taxon>
        <taxon>Inhella</taxon>
    </lineage>
</organism>
<dbReference type="InterPro" id="IPR012338">
    <property type="entry name" value="Beta-lactam/transpept-like"/>
</dbReference>
<dbReference type="RefSeq" id="WP_138856215.1">
    <property type="nucleotide sequence ID" value="NZ_CP040709.1"/>
</dbReference>
<reference evidence="4 5" key="1">
    <citation type="submission" date="2020-08" db="EMBL/GenBank/DDBJ databases">
        <title>Genomic Encyclopedia of Type Strains, Phase IV (KMG-IV): sequencing the most valuable type-strain genomes for metagenomic binning, comparative biology and taxonomic classification.</title>
        <authorList>
            <person name="Goeker M."/>
        </authorList>
    </citation>
    <scope>NUCLEOTIDE SEQUENCE [LARGE SCALE GENOMIC DNA]</scope>
    <source>
        <strain evidence="4 5">DSM 23958</strain>
    </source>
</reference>
<gene>
    <name evidence="4" type="ORF">HNQ51_003309</name>
</gene>
<dbReference type="SUPFAM" id="SSF56601">
    <property type="entry name" value="beta-lactamase/transpeptidase-like"/>
    <property type="match status" value="1"/>
</dbReference>
<protein>
    <submittedName>
        <fullName evidence="4">CubicO group peptidase (Beta-lactamase class C family)</fullName>
    </submittedName>
</protein>
<evidence type="ECO:0000259" key="3">
    <source>
        <dbReference type="Pfam" id="PF00144"/>
    </source>
</evidence>
<dbReference type="InterPro" id="IPR050491">
    <property type="entry name" value="AmpC-like"/>
</dbReference>
<dbReference type="OrthoDB" id="9801061at2"/>
<dbReference type="PANTHER" id="PTHR46825:SF11">
    <property type="entry name" value="PENICILLIN-BINDING PROTEIN 4"/>
    <property type="match status" value="1"/>
</dbReference>
<proteinExistence type="predicted"/>
<name>A0A840S8X6_9BURK</name>
<dbReference type="AlphaFoldDB" id="A0A840S8X6"/>
<comment type="subcellular location">
    <subcellularLocation>
        <location evidence="1">Membrane</location>
    </subcellularLocation>
</comment>
<dbReference type="GO" id="GO:0016020">
    <property type="term" value="C:membrane"/>
    <property type="evidence" value="ECO:0007669"/>
    <property type="project" value="UniProtKB-SubCell"/>
</dbReference>
<feature type="domain" description="Beta-lactamase-related" evidence="3">
    <location>
        <begin position="69"/>
        <end position="380"/>
    </location>
</feature>
<dbReference type="Gene3D" id="3.40.710.10">
    <property type="entry name" value="DD-peptidase/beta-lactamase superfamily"/>
    <property type="match status" value="1"/>
</dbReference>
<keyword evidence="5" id="KW-1185">Reference proteome</keyword>
<keyword evidence="2" id="KW-0472">Membrane</keyword>
<sequence length="395" mass="42485">MPADLSLPRRALFTLSLLALLSACGGGVDTQRDEIRDPQLLTETQAARTEAETAVRTGLVGAVFATQAESAAKLYLGTAGLRKPQGAAMQGDEAFHLASMSKSMTAALAAHWVEKGRLRWDSKPAELLPELATGMHPAYAQITLAQLLNHRAGLVALDGAADIAAFAQFLATQTEPLPQTEAGRRRVLARWTLSLPPAGQPGQDFVYSNAGYTLVGAMLEAATGQDFETLMRQFLAPMNLHPLWQPASSTVQGHEGEHPSRLQPFSGFGAEMQPWVDAIKPSGDVWLTPAEYGLWLAEHQRALQGKAHALPAFYVQTLRTLRFSDYALGWQGGALNGRPYLVHAGAASGFMGAVILRQDGQRAHFALTNTFGTDAATPDWVTRALNDGLIRLASR</sequence>
<accession>A0A840S8X6</accession>
<dbReference type="EMBL" id="JACHHO010000006">
    <property type="protein sequence ID" value="MBB5205978.1"/>
    <property type="molecule type" value="Genomic_DNA"/>
</dbReference>
<dbReference type="PANTHER" id="PTHR46825">
    <property type="entry name" value="D-ALANYL-D-ALANINE-CARBOXYPEPTIDASE/ENDOPEPTIDASE AMPH"/>
    <property type="match status" value="1"/>
</dbReference>
<evidence type="ECO:0000256" key="1">
    <source>
        <dbReference type="ARBA" id="ARBA00004370"/>
    </source>
</evidence>
<comment type="caution">
    <text evidence="4">The sequence shown here is derived from an EMBL/GenBank/DDBJ whole genome shotgun (WGS) entry which is preliminary data.</text>
</comment>
<dbReference type="Pfam" id="PF00144">
    <property type="entry name" value="Beta-lactamase"/>
    <property type="match status" value="1"/>
</dbReference>
<evidence type="ECO:0000256" key="2">
    <source>
        <dbReference type="ARBA" id="ARBA00023136"/>
    </source>
</evidence>
<evidence type="ECO:0000313" key="4">
    <source>
        <dbReference type="EMBL" id="MBB5205978.1"/>
    </source>
</evidence>
<dbReference type="Proteomes" id="UP000554837">
    <property type="component" value="Unassembled WGS sequence"/>
</dbReference>